<keyword evidence="4" id="KW-0732">Signal</keyword>
<feature type="signal peptide" evidence="4">
    <location>
        <begin position="1"/>
        <end position="25"/>
    </location>
</feature>
<dbReference type="SUPFAM" id="SSF50494">
    <property type="entry name" value="Trypsin-like serine proteases"/>
    <property type="match status" value="1"/>
</dbReference>
<keyword evidence="3" id="KW-0378">Hydrolase</keyword>
<evidence type="ECO:0000259" key="5">
    <source>
        <dbReference type="PROSITE" id="PS50106"/>
    </source>
</evidence>
<comment type="similarity">
    <text evidence="1">Belongs to the peptidase S1C family.</text>
</comment>
<evidence type="ECO:0000313" key="7">
    <source>
        <dbReference type="Proteomes" id="UP000178953"/>
    </source>
</evidence>
<dbReference type="InterPro" id="IPR033116">
    <property type="entry name" value="TRYPSIN_SER"/>
</dbReference>
<dbReference type="InterPro" id="IPR001478">
    <property type="entry name" value="PDZ"/>
</dbReference>
<dbReference type="Pfam" id="PF13365">
    <property type="entry name" value="Trypsin_2"/>
    <property type="match status" value="1"/>
</dbReference>
<dbReference type="SUPFAM" id="SSF50156">
    <property type="entry name" value="PDZ domain-like"/>
    <property type="match status" value="1"/>
</dbReference>
<dbReference type="GO" id="GO:0004252">
    <property type="term" value="F:serine-type endopeptidase activity"/>
    <property type="evidence" value="ECO:0007669"/>
    <property type="project" value="InterPro"/>
</dbReference>
<dbReference type="PANTHER" id="PTHR43343:SF3">
    <property type="entry name" value="PROTEASE DO-LIKE 8, CHLOROPLASTIC"/>
    <property type="match status" value="1"/>
</dbReference>
<keyword evidence="7" id="KW-1185">Reference proteome</keyword>
<accession>A0A1E8Q4F4</accession>
<comment type="caution">
    <text evidence="6">The sequence shown here is derived from an EMBL/GenBank/DDBJ whole genome shotgun (WGS) entry which is preliminary data.</text>
</comment>
<evidence type="ECO:0000256" key="4">
    <source>
        <dbReference type="SAM" id="SignalP"/>
    </source>
</evidence>
<feature type="domain" description="PDZ" evidence="5">
    <location>
        <begin position="249"/>
        <end position="330"/>
    </location>
</feature>
<organism evidence="6 7">
    <name type="scientific">Mycolicibacterium grossiae</name>
    <dbReference type="NCBI Taxonomy" id="1552759"/>
    <lineage>
        <taxon>Bacteria</taxon>
        <taxon>Bacillati</taxon>
        <taxon>Actinomycetota</taxon>
        <taxon>Actinomycetes</taxon>
        <taxon>Mycobacteriales</taxon>
        <taxon>Mycobacteriaceae</taxon>
        <taxon>Mycolicibacterium</taxon>
    </lineage>
</organism>
<evidence type="ECO:0000313" key="6">
    <source>
        <dbReference type="EMBL" id="OFJ52910.1"/>
    </source>
</evidence>
<dbReference type="PRINTS" id="PR00834">
    <property type="entry name" value="PROTEASES2C"/>
</dbReference>
<dbReference type="InterPro" id="IPR043504">
    <property type="entry name" value="Peptidase_S1_PA_chymotrypsin"/>
</dbReference>
<dbReference type="Proteomes" id="UP000178953">
    <property type="component" value="Unassembled WGS sequence"/>
</dbReference>
<gene>
    <name evidence="6" type="ORF">BEL07_14955</name>
</gene>
<name>A0A1E8Q4F4_9MYCO</name>
<dbReference type="GO" id="GO:0006508">
    <property type="term" value="P:proteolysis"/>
    <property type="evidence" value="ECO:0007669"/>
    <property type="project" value="UniProtKB-KW"/>
</dbReference>
<dbReference type="PROSITE" id="PS50106">
    <property type="entry name" value="PDZ"/>
    <property type="match status" value="1"/>
</dbReference>
<dbReference type="OrthoDB" id="73775at2"/>
<evidence type="ECO:0000256" key="3">
    <source>
        <dbReference type="ARBA" id="ARBA00022801"/>
    </source>
</evidence>
<dbReference type="AlphaFoldDB" id="A0A1E8Q4F4"/>
<dbReference type="InterPro" id="IPR009003">
    <property type="entry name" value="Peptidase_S1_PA"/>
</dbReference>
<reference evidence="6 7" key="1">
    <citation type="submission" date="2016-09" db="EMBL/GenBank/DDBJ databases">
        <title>genome sequence of Mycobacterium sp. 739 SCH.</title>
        <authorList>
            <person name="Greninger A.L."/>
            <person name="Qin X."/>
            <person name="Jerome K."/>
            <person name="Vora S."/>
            <person name="Quinn K."/>
        </authorList>
    </citation>
    <scope>NUCLEOTIDE SEQUENCE [LARGE SCALE GENOMIC DNA]</scope>
    <source>
        <strain evidence="6 7">SCH</strain>
    </source>
</reference>
<dbReference type="InterPro" id="IPR051201">
    <property type="entry name" value="Chloro_Bact_Ser_Proteases"/>
</dbReference>
<sequence length="346" mass="34506">MPLSTPSWRRTKVVLAAMACGLALAGPTAPPAAADDFKTEPVLTADTTAVEPGVVRIDTRLDLQQAVGAGTGVVLSPDGIVLTNNHVIRGANDITATNVGNGRTYPVDVLGYDRKSDVAVLRLRGAADLPVAPTAPSSGVRVGDPVTAVGFPGGSGLTRSPGTVQGVAEDITANDELTGSTEELSGLIGFAADIRPGDSGGPLVDQAGRVVGITTAGSQNYRMGGAGGFAIPIDRALGIADAIRAGIPSGSIHVGPTGILGVGVGNDGDGSGVAVRALLRGGPAEQAGVRGGDVITAIDATPVTDGTVLTDVLDQRRPGDTVTVTLRDRAGASRDVRVTLTAGPPN</sequence>
<dbReference type="PROSITE" id="PS00135">
    <property type="entry name" value="TRYPSIN_SER"/>
    <property type="match status" value="1"/>
</dbReference>
<dbReference type="SMART" id="SM00228">
    <property type="entry name" value="PDZ"/>
    <property type="match status" value="1"/>
</dbReference>
<proteinExistence type="inferred from homology"/>
<protein>
    <recommendedName>
        <fullName evidence="5">PDZ domain-containing protein</fullName>
    </recommendedName>
</protein>
<keyword evidence="2" id="KW-0645">Protease</keyword>
<dbReference type="InterPro" id="IPR001940">
    <property type="entry name" value="Peptidase_S1C"/>
</dbReference>
<dbReference type="RefSeq" id="WP_070353905.1">
    <property type="nucleotide sequence ID" value="NZ_CP043474.1"/>
</dbReference>
<dbReference type="PANTHER" id="PTHR43343">
    <property type="entry name" value="PEPTIDASE S12"/>
    <property type="match status" value="1"/>
</dbReference>
<dbReference type="EMBL" id="MCHX01000032">
    <property type="protein sequence ID" value="OFJ52910.1"/>
    <property type="molecule type" value="Genomic_DNA"/>
</dbReference>
<dbReference type="InterPro" id="IPR036034">
    <property type="entry name" value="PDZ_sf"/>
</dbReference>
<evidence type="ECO:0000256" key="2">
    <source>
        <dbReference type="ARBA" id="ARBA00022670"/>
    </source>
</evidence>
<dbReference type="Pfam" id="PF13180">
    <property type="entry name" value="PDZ_2"/>
    <property type="match status" value="1"/>
</dbReference>
<dbReference type="Gene3D" id="2.30.42.10">
    <property type="match status" value="1"/>
</dbReference>
<feature type="chain" id="PRO_5039009859" description="PDZ domain-containing protein" evidence="4">
    <location>
        <begin position="26"/>
        <end position="346"/>
    </location>
</feature>
<evidence type="ECO:0000256" key="1">
    <source>
        <dbReference type="ARBA" id="ARBA00010541"/>
    </source>
</evidence>
<dbReference type="Gene3D" id="2.40.10.10">
    <property type="entry name" value="Trypsin-like serine proteases"/>
    <property type="match status" value="2"/>
</dbReference>